<comment type="caution">
    <text evidence="1">The sequence shown here is derived from an EMBL/GenBank/DDBJ whole genome shotgun (WGS) entry which is preliminary data.</text>
</comment>
<evidence type="ECO:0000313" key="1">
    <source>
        <dbReference type="EMBL" id="KAJ5198977.1"/>
    </source>
</evidence>
<keyword evidence="2" id="KW-1185">Reference proteome</keyword>
<accession>A0A9W9JM69</accession>
<gene>
    <name evidence="1" type="ORF">N7472_004181</name>
</gene>
<sequence>MSDHETAKLGSGTARSGAASAMFPRVQCSITGSDGQVCVASLVIIWIAHDCHMQPKILHIFCLAECAAQPSSQEESPASAEVFIEFFTNEHGNVKAARLSYSSEG</sequence>
<organism evidence="1 2">
    <name type="scientific">Penicillium cf. griseofulvum</name>
    <dbReference type="NCBI Taxonomy" id="2972120"/>
    <lineage>
        <taxon>Eukaryota</taxon>
        <taxon>Fungi</taxon>
        <taxon>Dikarya</taxon>
        <taxon>Ascomycota</taxon>
        <taxon>Pezizomycotina</taxon>
        <taxon>Eurotiomycetes</taxon>
        <taxon>Eurotiomycetidae</taxon>
        <taxon>Eurotiales</taxon>
        <taxon>Aspergillaceae</taxon>
        <taxon>Penicillium</taxon>
    </lineage>
</organism>
<dbReference type="Proteomes" id="UP001150879">
    <property type="component" value="Unassembled WGS sequence"/>
</dbReference>
<evidence type="ECO:0000313" key="2">
    <source>
        <dbReference type="Proteomes" id="UP001150879"/>
    </source>
</evidence>
<name>A0A9W9JM69_9EURO</name>
<dbReference type="EMBL" id="JAPQKP010000003">
    <property type="protein sequence ID" value="KAJ5198977.1"/>
    <property type="molecule type" value="Genomic_DNA"/>
</dbReference>
<reference evidence="1" key="2">
    <citation type="journal article" date="2023" name="IMA Fungus">
        <title>Comparative genomic study of the Penicillium genus elucidates a diverse pangenome and 15 lateral gene transfer events.</title>
        <authorList>
            <person name="Petersen C."/>
            <person name="Sorensen T."/>
            <person name="Nielsen M.R."/>
            <person name="Sondergaard T.E."/>
            <person name="Sorensen J.L."/>
            <person name="Fitzpatrick D.A."/>
            <person name="Frisvad J.C."/>
            <person name="Nielsen K.L."/>
        </authorList>
    </citation>
    <scope>NUCLEOTIDE SEQUENCE</scope>
    <source>
        <strain evidence="1">IBT 16849</strain>
    </source>
</reference>
<proteinExistence type="predicted"/>
<protein>
    <submittedName>
        <fullName evidence="1">Uncharacterized protein</fullName>
    </submittedName>
</protein>
<dbReference type="AlphaFoldDB" id="A0A9W9JM69"/>
<reference evidence="1" key="1">
    <citation type="submission" date="2022-11" db="EMBL/GenBank/DDBJ databases">
        <authorList>
            <person name="Petersen C."/>
        </authorList>
    </citation>
    <scope>NUCLEOTIDE SEQUENCE</scope>
    <source>
        <strain evidence="1">IBT 16849</strain>
    </source>
</reference>